<dbReference type="RefSeq" id="WP_342077235.1">
    <property type="nucleotide sequence ID" value="NZ_CP151767.2"/>
</dbReference>
<organism evidence="6 7">
    <name type="scientific">Yoonia rhodophyticola</name>
    <dbReference type="NCBI Taxonomy" id="3137370"/>
    <lineage>
        <taxon>Bacteria</taxon>
        <taxon>Pseudomonadati</taxon>
        <taxon>Pseudomonadota</taxon>
        <taxon>Alphaproteobacteria</taxon>
        <taxon>Rhodobacterales</taxon>
        <taxon>Paracoccaceae</taxon>
        <taxon>Yoonia</taxon>
    </lineage>
</organism>
<evidence type="ECO:0000256" key="1">
    <source>
        <dbReference type="ARBA" id="ARBA00004651"/>
    </source>
</evidence>
<dbReference type="EMBL" id="CP151767">
    <property type="protein sequence ID" value="WZU67941.1"/>
    <property type="molecule type" value="Genomic_DNA"/>
</dbReference>
<keyword evidence="2 5" id="KW-0812">Transmembrane</keyword>
<evidence type="ECO:0000313" key="7">
    <source>
        <dbReference type="Proteomes" id="UP001470809"/>
    </source>
</evidence>
<comment type="subcellular location">
    <subcellularLocation>
        <location evidence="1">Cell membrane</location>
        <topology evidence="1">Multi-pass membrane protein</topology>
    </subcellularLocation>
</comment>
<evidence type="ECO:0000256" key="5">
    <source>
        <dbReference type="SAM" id="Phobius"/>
    </source>
</evidence>
<keyword evidence="4 5" id="KW-0472">Membrane</keyword>
<dbReference type="AlphaFoldDB" id="A0AAN0MA72"/>
<proteinExistence type="predicted"/>
<dbReference type="KEGG" id="yrh:AABB31_03030"/>
<evidence type="ECO:0000313" key="6">
    <source>
        <dbReference type="EMBL" id="WZU67941.1"/>
    </source>
</evidence>
<reference evidence="6 7" key="2">
    <citation type="submission" date="2024-08" db="EMBL/GenBank/DDBJ databases">
        <title>Phylogenomic analyses of a clade within the roseobacter group suggest taxonomic reassignments of species of the genera Aestuariivita, Citreicella, Loktanella, Nautella, Pelagibaca, Ruegeria, Thalassobius, Thiobacimonas and Tropicibacter, and the proposal o.</title>
        <authorList>
            <person name="Jeon C.O."/>
        </authorList>
    </citation>
    <scope>NUCLEOTIDE SEQUENCE [LARGE SCALE GENOMIC DNA]</scope>
    <source>
        <strain evidence="6 7">SS1-5</strain>
    </source>
</reference>
<name>A0AAN0MA72_9RHOB</name>
<evidence type="ECO:0000256" key="4">
    <source>
        <dbReference type="ARBA" id="ARBA00023136"/>
    </source>
</evidence>
<feature type="transmembrane region" description="Helical" evidence="5">
    <location>
        <begin position="65"/>
        <end position="82"/>
    </location>
</feature>
<feature type="transmembrane region" description="Helical" evidence="5">
    <location>
        <begin position="31"/>
        <end position="53"/>
    </location>
</feature>
<evidence type="ECO:0000256" key="2">
    <source>
        <dbReference type="ARBA" id="ARBA00022692"/>
    </source>
</evidence>
<accession>A0AAN0MA72</accession>
<dbReference type="GO" id="GO:0005886">
    <property type="term" value="C:plasma membrane"/>
    <property type="evidence" value="ECO:0007669"/>
    <property type="project" value="UniProtKB-SubCell"/>
</dbReference>
<reference evidence="7" key="1">
    <citation type="submission" date="2024-04" db="EMBL/GenBank/DDBJ databases">
        <title>Phylogenomic analyses of a clade within the roseobacter group suggest taxonomic reassignments of species of the genera Aestuariivita, Citreicella, Loktanella, Nautella, Pelagibaca, Ruegeria, Thalassobius, Thiobacimonas and Tropicibacter, and the proposal o.</title>
        <authorList>
            <person name="Jeon C.O."/>
        </authorList>
    </citation>
    <scope>NUCLEOTIDE SEQUENCE [LARGE SCALE GENOMIC DNA]</scope>
    <source>
        <strain evidence="7">SS1-5</strain>
    </source>
</reference>
<dbReference type="SUPFAM" id="SSF90123">
    <property type="entry name" value="ABC transporter transmembrane region"/>
    <property type="match status" value="1"/>
</dbReference>
<protein>
    <submittedName>
        <fullName evidence="6">Uncharacterized protein</fullName>
    </submittedName>
</protein>
<gene>
    <name evidence="6" type="ORF">AABB31_03030</name>
</gene>
<dbReference type="InterPro" id="IPR036640">
    <property type="entry name" value="ABC1_TM_sf"/>
</dbReference>
<dbReference type="Proteomes" id="UP001470809">
    <property type="component" value="Chromosome"/>
</dbReference>
<evidence type="ECO:0000256" key="3">
    <source>
        <dbReference type="ARBA" id="ARBA00022989"/>
    </source>
</evidence>
<keyword evidence="3 5" id="KW-1133">Transmembrane helix</keyword>
<keyword evidence="7" id="KW-1185">Reference proteome</keyword>
<sequence length="95" mass="10680">MSATQNENANEIPLSWFGKAFWKFTPLYIELVFLAICLRLIGLVEPFIFQVIIGRIVPFEREASLMVVVAIFAVVSLFQLGFEALSRLLGMLTAV</sequence>
<dbReference type="GO" id="GO:0005524">
    <property type="term" value="F:ATP binding"/>
    <property type="evidence" value="ECO:0007669"/>
    <property type="project" value="InterPro"/>
</dbReference>